<evidence type="ECO:0000256" key="11">
    <source>
        <dbReference type="ARBA" id="ARBA00022842"/>
    </source>
</evidence>
<dbReference type="SUPFAM" id="SSF50630">
    <property type="entry name" value="Acid proteases"/>
    <property type="match status" value="1"/>
</dbReference>
<dbReference type="PANTHER" id="PTHR37984:SF5">
    <property type="entry name" value="PROTEIN NYNRIN-LIKE"/>
    <property type="match status" value="1"/>
</dbReference>
<evidence type="ECO:0000259" key="21">
    <source>
        <dbReference type="PROSITE" id="PS50158"/>
    </source>
</evidence>
<dbReference type="GO" id="GO:0003964">
    <property type="term" value="F:RNA-directed DNA polymerase activity"/>
    <property type="evidence" value="ECO:0007669"/>
    <property type="project" value="UniProtKB-KW"/>
</dbReference>
<evidence type="ECO:0000256" key="2">
    <source>
        <dbReference type="ARBA" id="ARBA00022664"/>
    </source>
</evidence>
<evidence type="ECO:0000259" key="20">
    <source>
        <dbReference type="PROSITE" id="PS50013"/>
    </source>
</evidence>
<evidence type="ECO:0000256" key="9">
    <source>
        <dbReference type="ARBA" id="ARBA00022759"/>
    </source>
</evidence>
<evidence type="ECO:0000256" key="5">
    <source>
        <dbReference type="ARBA" id="ARBA00022695"/>
    </source>
</evidence>
<dbReference type="PROSITE" id="PS50158">
    <property type="entry name" value="ZF_CCHC"/>
    <property type="match status" value="1"/>
</dbReference>
<dbReference type="Gene3D" id="2.40.70.10">
    <property type="entry name" value="Acid Proteases"/>
    <property type="match status" value="1"/>
</dbReference>
<dbReference type="Pfam" id="PF17917">
    <property type="entry name" value="RT_RNaseH"/>
    <property type="match status" value="1"/>
</dbReference>
<dbReference type="SUPFAM" id="SSF57756">
    <property type="entry name" value="Retrovirus zinc finger-like domains"/>
    <property type="match status" value="1"/>
</dbReference>
<evidence type="ECO:0000256" key="4">
    <source>
        <dbReference type="ARBA" id="ARBA00022679"/>
    </source>
</evidence>
<dbReference type="GO" id="GO:0008270">
    <property type="term" value="F:zinc ion binding"/>
    <property type="evidence" value="ECO:0007669"/>
    <property type="project" value="UniProtKB-KW"/>
</dbReference>
<keyword evidence="15" id="KW-0239">DNA-directed DNA polymerase</keyword>
<dbReference type="FunFam" id="3.30.420.10:FF:000032">
    <property type="entry name" value="Retrovirus-related Pol polyprotein from transposon 297-like Protein"/>
    <property type="match status" value="1"/>
</dbReference>
<evidence type="ECO:0000256" key="6">
    <source>
        <dbReference type="ARBA" id="ARBA00022722"/>
    </source>
</evidence>
<evidence type="ECO:0000313" key="25">
    <source>
        <dbReference type="Proteomes" id="UP000219338"/>
    </source>
</evidence>
<dbReference type="CDD" id="cd00303">
    <property type="entry name" value="retropepsin_like"/>
    <property type="match status" value="1"/>
</dbReference>
<evidence type="ECO:0000256" key="17">
    <source>
        <dbReference type="ARBA" id="ARBA00023172"/>
    </source>
</evidence>
<evidence type="ECO:0000256" key="7">
    <source>
        <dbReference type="ARBA" id="ARBA00022723"/>
    </source>
</evidence>
<dbReference type="Pfam" id="PF00098">
    <property type="entry name" value="zf-CCHC"/>
    <property type="match status" value="1"/>
</dbReference>
<gene>
    <name evidence="24" type="ORF">ARMOST_18125</name>
</gene>
<keyword evidence="9" id="KW-0255">Endonuclease</keyword>
<keyword evidence="18" id="KW-0862">Zinc</keyword>
<dbReference type="InterPro" id="IPR050951">
    <property type="entry name" value="Retrovirus_Pol_polyprotein"/>
</dbReference>
<dbReference type="InterPro" id="IPR021109">
    <property type="entry name" value="Peptidase_aspartic_dom_sf"/>
</dbReference>
<dbReference type="Gene3D" id="3.30.70.270">
    <property type="match status" value="2"/>
</dbReference>
<dbReference type="SUPFAM" id="SSF53098">
    <property type="entry name" value="Ribonuclease H-like"/>
    <property type="match status" value="1"/>
</dbReference>
<evidence type="ECO:0000256" key="12">
    <source>
        <dbReference type="ARBA" id="ARBA00022884"/>
    </source>
</evidence>
<keyword evidence="12" id="KW-0694">RNA-binding</keyword>
<feature type="compositionally biased region" description="Polar residues" evidence="19">
    <location>
        <begin position="13"/>
        <end position="51"/>
    </location>
</feature>
<dbReference type="Proteomes" id="UP000219338">
    <property type="component" value="Unassembled WGS sequence"/>
</dbReference>
<feature type="domain" description="CCHC-type" evidence="21">
    <location>
        <begin position="85"/>
        <end position="101"/>
    </location>
</feature>
<feature type="domain" description="Chromo" evidence="20">
    <location>
        <begin position="1634"/>
        <end position="1703"/>
    </location>
</feature>
<evidence type="ECO:0000259" key="22">
    <source>
        <dbReference type="PROSITE" id="PS50878"/>
    </source>
</evidence>
<dbReference type="InterPro" id="IPR001878">
    <property type="entry name" value="Znf_CCHC"/>
</dbReference>
<dbReference type="SUPFAM" id="SSF54160">
    <property type="entry name" value="Chromo domain-like"/>
    <property type="match status" value="1"/>
</dbReference>
<keyword evidence="5" id="KW-0548">Nucleotidyltransferase</keyword>
<feature type="region of interest" description="Disordered" evidence="19">
    <location>
        <begin position="402"/>
        <end position="423"/>
    </location>
</feature>
<evidence type="ECO:0000256" key="14">
    <source>
        <dbReference type="ARBA" id="ARBA00022918"/>
    </source>
</evidence>
<dbReference type="CDD" id="cd09274">
    <property type="entry name" value="RNase_HI_RT_Ty3"/>
    <property type="match status" value="1"/>
</dbReference>
<dbReference type="GO" id="GO:0004519">
    <property type="term" value="F:endonuclease activity"/>
    <property type="evidence" value="ECO:0007669"/>
    <property type="project" value="UniProtKB-KW"/>
</dbReference>
<evidence type="ECO:0000259" key="23">
    <source>
        <dbReference type="PROSITE" id="PS50994"/>
    </source>
</evidence>
<name>A0A284S0V8_ARMOS</name>
<evidence type="ECO:0000256" key="13">
    <source>
        <dbReference type="ARBA" id="ARBA00022908"/>
    </source>
</evidence>
<dbReference type="InterPro" id="IPR056924">
    <property type="entry name" value="SH3_Tf2-1"/>
</dbReference>
<dbReference type="InterPro" id="IPR001584">
    <property type="entry name" value="Integrase_cat-core"/>
</dbReference>
<dbReference type="PROSITE" id="PS50013">
    <property type="entry name" value="CHROMO_2"/>
    <property type="match status" value="1"/>
</dbReference>
<dbReference type="Pfam" id="PF00078">
    <property type="entry name" value="RVT_1"/>
    <property type="match status" value="1"/>
</dbReference>
<keyword evidence="7" id="KW-0479">Metal-binding</keyword>
<feature type="region of interest" description="Disordered" evidence="19">
    <location>
        <begin position="13"/>
        <end position="77"/>
    </location>
</feature>
<dbReference type="InterPro" id="IPR023780">
    <property type="entry name" value="Chromo_domain"/>
</dbReference>
<dbReference type="GO" id="GO:0006508">
    <property type="term" value="P:proteolysis"/>
    <property type="evidence" value="ECO:0007669"/>
    <property type="project" value="UniProtKB-KW"/>
</dbReference>
<dbReference type="Gene3D" id="3.30.420.10">
    <property type="entry name" value="Ribonuclease H-like superfamily/Ribonuclease H"/>
    <property type="match status" value="1"/>
</dbReference>
<dbReference type="PROSITE" id="PS50994">
    <property type="entry name" value="INTEGRASE"/>
    <property type="match status" value="1"/>
</dbReference>
<dbReference type="OrthoDB" id="3341476at2759"/>
<evidence type="ECO:0000256" key="16">
    <source>
        <dbReference type="ARBA" id="ARBA00023125"/>
    </source>
</evidence>
<feature type="region of interest" description="Disordered" evidence="19">
    <location>
        <begin position="199"/>
        <end position="250"/>
    </location>
</feature>
<dbReference type="GO" id="GO:0005634">
    <property type="term" value="C:nucleus"/>
    <property type="evidence" value="ECO:0007669"/>
    <property type="project" value="UniProtKB-ARBA"/>
</dbReference>
<keyword evidence="3" id="KW-0645">Protease</keyword>
<dbReference type="InterPro" id="IPR043128">
    <property type="entry name" value="Rev_trsase/Diguanyl_cyclase"/>
</dbReference>
<accession>A0A284S0V8</accession>
<evidence type="ECO:0000313" key="24">
    <source>
        <dbReference type="EMBL" id="SJL14660.1"/>
    </source>
</evidence>
<keyword evidence="4" id="KW-0808">Transferase</keyword>
<dbReference type="EC" id="2.7.7.49" evidence="1"/>
<proteinExistence type="predicted"/>
<dbReference type="GO" id="GO:0006397">
    <property type="term" value="P:mRNA processing"/>
    <property type="evidence" value="ECO:0007669"/>
    <property type="project" value="UniProtKB-KW"/>
</dbReference>
<evidence type="ECO:0000256" key="18">
    <source>
        <dbReference type="PROSITE-ProRule" id="PRU00047"/>
    </source>
</evidence>
<feature type="domain" description="Reverse transcriptase" evidence="22">
    <location>
        <begin position="768"/>
        <end position="968"/>
    </location>
</feature>
<feature type="domain" description="Integrase catalytic" evidence="23">
    <location>
        <begin position="1330"/>
        <end position="1489"/>
    </location>
</feature>
<dbReference type="FunFam" id="1.10.340.70:FF:000001">
    <property type="entry name" value="Retrovirus-related Pol polyprotein from transposon gypsy-like Protein"/>
    <property type="match status" value="1"/>
</dbReference>
<dbReference type="Pfam" id="PF17921">
    <property type="entry name" value="Integrase_H2C2"/>
    <property type="match status" value="1"/>
</dbReference>
<protein>
    <recommendedName>
        <fullName evidence="1">RNA-directed DNA polymerase</fullName>
        <ecNumber evidence="1">2.7.7.49</ecNumber>
    </recommendedName>
</protein>
<dbReference type="InterPro" id="IPR000953">
    <property type="entry name" value="Chromo/chromo_shadow_dom"/>
</dbReference>
<dbReference type="Gene3D" id="1.10.340.70">
    <property type="match status" value="1"/>
</dbReference>
<dbReference type="InterPro" id="IPR041373">
    <property type="entry name" value="RT_RNaseH"/>
</dbReference>
<evidence type="ECO:0000256" key="15">
    <source>
        <dbReference type="ARBA" id="ARBA00022932"/>
    </source>
</evidence>
<dbReference type="FunFam" id="3.30.70.270:FF:000020">
    <property type="entry name" value="Transposon Tf2-6 polyprotein-like Protein"/>
    <property type="match status" value="1"/>
</dbReference>
<evidence type="ECO:0000256" key="10">
    <source>
        <dbReference type="ARBA" id="ARBA00022801"/>
    </source>
</evidence>
<dbReference type="PANTHER" id="PTHR37984">
    <property type="entry name" value="PROTEIN CBG26694"/>
    <property type="match status" value="1"/>
</dbReference>
<keyword evidence="6" id="KW-0540">Nuclease</keyword>
<dbReference type="InterPro" id="IPR043502">
    <property type="entry name" value="DNA/RNA_pol_sf"/>
</dbReference>
<dbReference type="STRING" id="47428.A0A284S0V8"/>
<dbReference type="PROSITE" id="PS50878">
    <property type="entry name" value="RT_POL"/>
    <property type="match status" value="1"/>
</dbReference>
<dbReference type="InterPro" id="IPR012337">
    <property type="entry name" value="RNaseH-like_sf"/>
</dbReference>
<dbReference type="GO" id="GO:0003887">
    <property type="term" value="F:DNA-directed DNA polymerase activity"/>
    <property type="evidence" value="ECO:0007669"/>
    <property type="project" value="UniProtKB-KW"/>
</dbReference>
<dbReference type="Gene3D" id="3.10.10.10">
    <property type="entry name" value="HIV Type 1 Reverse Transcriptase, subunit A, domain 1"/>
    <property type="match status" value="2"/>
</dbReference>
<keyword evidence="16" id="KW-0238">DNA-binding</keyword>
<dbReference type="Pfam" id="PF13975">
    <property type="entry name" value="gag-asp_proteas"/>
    <property type="match status" value="1"/>
</dbReference>
<dbReference type="GO" id="GO:0015074">
    <property type="term" value="P:DNA integration"/>
    <property type="evidence" value="ECO:0007669"/>
    <property type="project" value="UniProtKB-KW"/>
</dbReference>
<evidence type="ECO:0000256" key="8">
    <source>
        <dbReference type="ARBA" id="ARBA00022750"/>
    </source>
</evidence>
<dbReference type="GO" id="GO:0003677">
    <property type="term" value="F:DNA binding"/>
    <property type="evidence" value="ECO:0007669"/>
    <property type="project" value="UniProtKB-KW"/>
</dbReference>
<dbReference type="InterPro" id="IPR036397">
    <property type="entry name" value="RNaseH_sf"/>
</dbReference>
<dbReference type="Pfam" id="PF00665">
    <property type="entry name" value="rve"/>
    <property type="match status" value="1"/>
</dbReference>
<evidence type="ECO:0000256" key="3">
    <source>
        <dbReference type="ARBA" id="ARBA00022670"/>
    </source>
</evidence>
<dbReference type="GO" id="GO:0006338">
    <property type="term" value="P:chromatin remodeling"/>
    <property type="evidence" value="ECO:0007669"/>
    <property type="project" value="UniProtKB-ARBA"/>
</dbReference>
<keyword evidence="14" id="KW-0695">RNA-directed DNA polymerase</keyword>
<dbReference type="InterPro" id="IPR041588">
    <property type="entry name" value="Integrase_H2C2"/>
</dbReference>
<dbReference type="InterPro" id="IPR036875">
    <property type="entry name" value="Znf_CCHC_sf"/>
</dbReference>
<dbReference type="SMART" id="SM00343">
    <property type="entry name" value="ZnF_C2HC"/>
    <property type="match status" value="1"/>
</dbReference>
<organism evidence="24 25">
    <name type="scientific">Armillaria ostoyae</name>
    <name type="common">Armillaria root rot fungus</name>
    <dbReference type="NCBI Taxonomy" id="47428"/>
    <lineage>
        <taxon>Eukaryota</taxon>
        <taxon>Fungi</taxon>
        <taxon>Dikarya</taxon>
        <taxon>Basidiomycota</taxon>
        <taxon>Agaricomycotina</taxon>
        <taxon>Agaricomycetes</taxon>
        <taxon>Agaricomycetidae</taxon>
        <taxon>Agaricales</taxon>
        <taxon>Marasmiineae</taxon>
        <taxon>Physalacriaceae</taxon>
        <taxon>Armillaria</taxon>
    </lineage>
</organism>
<evidence type="ECO:0000256" key="1">
    <source>
        <dbReference type="ARBA" id="ARBA00012493"/>
    </source>
</evidence>
<dbReference type="InterPro" id="IPR016197">
    <property type="entry name" value="Chromo-like_dom_sf"/>
</dbReference>
<keyword evidence="18" id="KW-0863">Zinc-finger</keyword>
<keyword evidence="10" id="KW-0378">Hydrolase</keyword>
<evidence type="ECO:0000256" key="19">
    <source>
        <dbReference type="SAM" id="MobiDB-lite"/>
    </source>
</evidence>
<feature type="compositionally biased region" description="Polar residues" evidence="19">
    <location>
        <begin position="220"/>
        <end position="249"/>
    </location>
</feature>
<keyword evidence="2" id="KW-0507">mRNA processing</keyword>
<dbReference type="GO" id="GO:0003723">
    <property type="term" value="F:RNA binding"/>
    <property type="evidence" value="ECO:0007669"/>
    <property type="project" value="UniProtKB-KW"/>
</dbReference>
<dbReference type="Pfam" id="PF00385">
    <property type="entry name" value="Chromo"/>
    <property type="match status" value="1"/>
</dbReference>
<dbReference type="Gene3D" id="2.40.50.40">
    <property type="match status" value="1"/>
</dbReference>
<keyword evidence="25" id="KW-1185">Reference proteome</keyword>
<dbReference type="Pfam" id="PF24626">
    <property type="entry name" value="SH3_Tf2-1"/>
    <property type="match status" value="1"/>
</dbReference>
<dbReference type="GO" id="GO:0006310">
    <property type="term" value="P:DNA recombination"/>
    <property type="evidence" value="ECO:0007669"/>
    <property type="project" value="UniProtKB-KW"/>
</dbReference>
<dbReference type="Gene3D" id="4.10.60.10">
    <property type="entry name" value="Zinc finger, CCHC-type"/>
    <property type="match status" value="1"/>
</dbReference>
<dbReference type="SMART" id="SM00298">
    <property type="entry name" value="CHROMO"/>
    <property type="match status" value="1"/>
</dbReference>
<keyword evidence="11" id="KW-0460">Magnesium</keyword>
<keyword evidence="8" id="KW-0064">Aspartyl protease</keyword>
<sequence>MYEEWQKKWVFDQTISGQSAPQNKGTTATSQYKAGGATSSPPAKQAGNSSAPKPGGRDSAGRWTTHPGQGLPMSINAQKLRDEGRCFRCKEKGHMSKDCPKKKEFRDIRSVQVTDIATVSKVEEDLHTGARSCSAGRSHGLFVGTSSNPTCISKRTNIFSTSPHSNIPRLRAPAFNVSSTTSKPVPESQNRYTALSVEECNDNDDTPSSALNAEAEQEAESLSTRPLLTLGQTDANRPTSSLRGETQPANVADGKSTLEVTPIDIASLPRMTDGTMSESKDKLYEEAAQTSGSTTPKVDIESQLGGEITARLPGQERVPNQGPATPQQRPFPVERPGKVMEVMTSQSPGAAGGIGQPRSLDSTTPVVPARLFDVRSDAPVRTSPSRQRIVLVETNQTNLCSPIAPGNIDEERPSKAAGDAKATATKKTAAGEEAASAQAVKRGHQVTCIEIPDEDDDTAFQLWLAKERTPAVAMKEATSDEPARSSPTPAFSKWYKPFDVDWTLRAVCKAQNDNAMRAALYVWTHVNRVPELTEELLAELRQGGEQARERLYELHEPPRYLRRQASSSRDFSLPVQLTTVMGQRNFATKALVDSGCTSSAINRTFVRTHQLDTVKTAVPIVVYNADGTRNQAGDITEYVEMRMTIGNHVERIDFAVTDLGPKDLYLGHDWLKRHNPVINWETGTVIFGRCQCVKNPFPLPDADPDDRWDEELEDGDTILAVNMEEELVIRAMHHANDLAAAANAEKPTKTFEEMVPPDYRSFRDLFSKENFDELPERKPWDHTIELVPNAKSTLDCKVYPLNRNKQEQLDKFLDENLDSGRITESKSPFASPFFFVKKKDGSLRPGAKYFTKLDVRWGYNNVRIKEGDEHKAAFRTNRGLFEPTVMFFGLTNSPATFQWMMNDIFKDLISEGKVTIYLDDILIFTKELDEHRRIVQRVLQKLRENKLFLKAEKCEFEVLETEYLGVIISEGQIRMDPVKLAGIAEWPTPTKKKELQSFLGFTNFYRKFIKNYSKVVRALTQLTGNAEWTWGAAQNQAFQQLKKQMAEDVILAIPNGTGRFRVEADASNGAIGAVLSQEQEGRWRPVAFMSKALTATERNYEIYDKELLAIMLALSEWRHYLMGALEDVEIWTDHQNLQYFRKPQKLNRRQARWVTKLAEYHFILKHKPGTANVKADLLSRRSDHDQGEDDNGDITVLSPKHFRAMIMPTASETHEHVRTATRQKELWDKGIAASLEHERGITEKDGILYYDNRVYVPRHSSLRGEIISQSHDHIMAGHPGIAKTKELVQREYWWPKIQKDVEAYVKGCETCQRTKSNNQAKSALLHPNAIPTEPWTHISVDMVTGLPDSNGHDALLVVVDRFSKAIILIPCNVELSAEGWARMLRDHVYARHGMPQVVISDRGPQFVSAFMKELYRMLDITQNASTAFHPQTDGQTERVNQEVEKYLQIFINHHQSDWADWLPLAEFAHNNHAHSATGKSPFMILYGRNPRIIPDSPRTPNSKVPAASDFSKAITKIHKETETALKEAADRMKVQYDKHKRPAREYHVGDKVWLDAMNLHLPRPKKKLDDKRVGPFLVLEKTGASAYKLKLPPHWKIHPRFNEKLLTPFVPPSFPNQEQPPPPPPDLIDGEEEWEIEEILDSKPRKVRAKRGQPSTTVIDYFIKWVGHTREHNSWVTASEMGNAQEAIAEYETKMGSNERVSIVKIATPSDRDITMILNHVYESNGDVAYLAQRRDGTQTWVINPDETVWKKFLDEYWASQRAAQDEIPQEEP</sequence>
<dbReference type="SUPFAM" id="SSF56672">
    <property type="entry name" value="DNA/RNA polymerases"/>
    <property type="match status" value="1"/>
</dbReference>
<keyword evidence="13" id="KW-0229">DNA integration</keyword>
<dbReference type="InterPro" id="IPR000477">
    <property type="entry name" value="RT_dom"/>
</dbReference>
<dbReference type="GO" id="GO:0004190">
    <property type="term" value="F:aspartic-type endopeptidase activity"/>
    <property type="evidence" value="ECO:0007669"/>
    <property type="project" value="UniProtKB-KW"/>
</dbReference>
<keyword evidence="17" id="KW-0233">DNA recombination</keyword>
<dbReference type="EMBL" id="FUEG01000024">
    <property type="protein sequence ID" value="SJL14660.1"/>
    <property type="molecule type" value="Genomic_DNA"/>
</dbReference>
<reference evidence="25" key="1">
    <citation type="journal article" date="2017" name="Nat. Ecol. Evol.">
        <title>Genome expansion and lineage-specific genetic innovations in the forest pathogenic fungi Armillaria.</title>
        <authorList>
            <person name="Sipos G."/>
            <person name="Prasanna A.N."/>
            <person name="Walter M.C."/>
            <person name="O'Connor E."/>
            <person name="Balint B."/>
            <person name="Krizsan K."/>
            <person name="Kiss B."/>
            <person name="Hess J."/>
            <person name="Varga T."/>
            <person name="Slot J."/>
            <person name="Riley R."/>
            <person name="Boka B."/>
            <person name="Rigling D."/>
            <person name="Barry K."/>
            <person name="Lee J."/>
            <person name="Mihaltcheva S."/>
            <person name="LaButti K."/>
            <person name="Lipzen A."/>
            <person name="Waldron R."/>
            <person name="Moloney N.M."/>
            <person name="Sperisen C."/>
            <person name="Kredics L."/>
            <person name="Vagvoelgyi C."/>
            <person name="Patrignani A."/>
            <person name="Fitzpatrick D."/>
            <person name="Nagy I."/>
            <person name="Doyle S."/>
            <person name="Anderson J.B."/>
            <person name="Grigoriev I.V."/>
            <person name="Gueldener U."/>
            <person name="Muensterkoetter M."/>
            <person name="Nagy L.G."/>
        </authorList>
    </citation>
    <scope>NUCLEOTIDE SEQUENCE [LARGE SCALE GENOMIC DNA]</scope>
    <source>
        <strain evidence="25">C18/9</strain>
    </source>
</reference>
<dbReference type="CDD" id="cd01647">
    <property type="entry name" value="RT_LTR"/>
    <property type="match status" value="1"/>
</dbReference>